<keyword evidence="1" id="KW-1133">Transmembrane helix</keyword>
<dbReference type="RefSeq" id="WP_071926376.1">
    <property type="nucleotide sequence ID" value="NZ_CP018082.1"/>
</dbReference>
<organism evidence="2 3">
    <name type="scientific">Nocardia mangyaensis</name>
    <dbReference type="NCBI Taxonomy" id="2213200"/>
    <lineage>
        <taxon>Bacteria</taxon>
        <taxon>Bacillati</taxon>
        <taxon>Actinomycetota</taxon>
        <taxon>Actinomycetes</taxon>
        <taxon>Mycobacteriales</taxon>
        <taxon>Nocardiaceae</taxon>
        <taxon>Nocardia</taxon>
    </lineage>
</organism>
<dbReference type="EMBL" id="CP018082">
    <property type="protein sequence ID" value="APE33179.1"/>
    <property type="molecule type" value="Genomic_DNA"/>
</dbReference>
<keyword evidence="3" id="KW-1185">Reference proteome</keyword>
<sequence length="62" mass="6270">MPSTTSNQSGSHPEPGRLPLRWFVILGAAGTAGTVVGMVSEVALGAGVAIALIGLLDKILDR</sequence>
<keyword evidence="1" id="KW-0472">Membrane</keyword>
<keyword evidence="1" id="KW-0812">Transmembrane</keyword>
<accession>A0A1J0VMB9</accession>
<evidence type="ECO:0000256" key="1">
    <source>
        <dbReference type="SAM" id="Phobius"/>
    </source>
</evidence>
<feature type="transmembrane region" description="Helical" evidence="1">
    <location>
        <begin position="20"/>
        <end position="53"/>
    </location>
</feature>
<dbReference type="AlphaFoldDB" id="A0A1J0VMB9"/>
<protein>
    <submittedName>
        <fullName evidence="2">Uncharacterized protein</fullName>
    </submittedName>
</protein>
<dbReference type="KEGG" id="nsl:BOX37_03475"/>
<evidence type="ECO:0000313" key="2">
    <source>
        <dbReference type="EMBL" id="APE33179.1"/>
    </source>
</evidence>
<name>A0A1J0VMB9_9NOCA</name>
<gene>
    <name evidence="2" type="ORF">BOX37_03475</name>
</gene>
<reference evidence="2" key="1">
    <citation type="submission" date="2016-11" db="EMBL/GenBank/DDBJ databases">
        <authorList>
            <person name="Jaros S."/>
            <person name="Januszkiewicz K."/>
            <person name="Wedrychowicz H."/>
        </authorList>
    </citation>
    <scope>NUCLEOTIDE SEQUENCE [LARGE SCALE GENOMIC DNA]</scope>
    <source>
        <strain evidence="2">Y48</strain>
    </source>
</reference>
<dbReference type="Proteomes" id="UP000183810">
    <property type="component" value="Chromosome"/>
</dbReference>
<proteinExistence type="predicted"/>
<evidence type="ECO:0000313" key="3">
    <source>
        <dbReference type="Proteomes" id="UP000183810"/>
    </source>
</evidence>